<accession>A0A921Q5X8</accession>
<organism evidence="1 2">
    <name type="scientific">Sorghum bicolor</name>
    <name type="common">Sorghum</name>
    <name type="synonym">Sorghum vulgare</name>
    <dbReference type="NCBI Taxonomy" id="4558"/>
    <lineage>
        <taxon>Eukaryota</taxon>
        <taxon>Viridiplantae</taxon>
        <taxon>Streptophyta</taxon>
        <taxon>Embryophyta</taxon>
        <taxon>Tracheophyta</taxon>
        <taxon>Spermatophyta</taxon>
        <taxon>Magnoliopsida</taxon>
        <taxon>Liliopsida</taxon>
        <taxon>Poales</taxon>
        <taxon>Poaceae</taxon>
        <taxon>PACMAD clade</taxon>
        <taxon>Panicoideae</taxon>
        <taxon>Andropogonodae</taxon>
        <taxon>Andropogoneae</taxon>
        <taxon>Sorghinae</taxon>
        <taxon>Sorghum</taxon>
    </lineage>
</organism>
<evidence type="ECO:0000313" key="2">
    <source>
        <dbReference type="Proteomes" id="UP000807115"/>
    </source>
</evidence>
<dbReference type="AlphaFoldDB" id="A0A921Q5X8"/>
<dbReference type="Proteomes" id="UP000807115">
    <property type="component" value="Chromosome 10"/>
</dbReference>
<proteinExistence type="predicted"/>
<reference evidence="1" key="2">
    <citation type="submission" date="2020-10" db="EMBL/GenBank/DDBJ databases">
        <authorList>
            <person name="Cooper E.A."/>
            <person name="Brenton Z.W."/>
            <person name="Flinn B.S."/>
            <person name="Jenkins J."/>
            <person name="Shu S."/>
            <person name="Flowers D."/>
            <person name="Luo F."/>
            <person name="Wang Y."/>
            <person name="Xia P."/>
            <person name="Barry K."/>
            <person name="Daum C."/>
            <person name="Lipzen A."/>
            <person name="Yoshinaga Y."/>
            <person name="Schmutz J."/>
            <person name="Saski C."/>
            <person name="Vermerris W."/>
            <person name="Kresovich S."/>
        </authorList>
    </citation>
    <scope>NUCLEOTIDE SEQUENCE</scope>
</reference>
<comment type="caution">
    <text evidence="1">The sequence shown here is derived from an EMBL/GenBank/DDBJ whole genome shotgun (WGS) entry which is preliminary data.</text>
</comment>
<reference evidence="1" key="1">
    <citation type="journal article" date="2019" name="BMC Genomics">
        <title>A new reference genome for Sorghum bicolor reveals high levels of sequence similarity between sweet and grain genotypes: implications for the genetics of sugar metabolism.</title>
        <authorList>
            <person name="Cooper E.A."/>
            <person name="Brenton Z.W."/>
            <person name="Flinn B.S."/>
            <person name="Jenkins J."/>
            <person name="Shu S."/>
            <person name="Flowers D."/>
            <person name="Luo F."/>
            <person name="Wang Y."/>
            <person name="Xia P."/>
            <person name="Barry K."/>
            <person name="Daum C."/>
            <person name="Lipzen A."/>
            <person name="Yoshinaga Y."/>
            <person name="Schmutz J."/>
            <person name="Saski C."/>
            <person name="Vermerris W."/>
            <person name="Kresovich S."/>
        </authorList>
    </citation>
    <scope>NUCLEOTIDE SEQUENCE</scope>
</reference>
<dbReference type="EMBL" id="CM027689">
    <property type="protein sequence ID" value="KAG0516199.1"/>
    <property type="molecule type" value="Genomic_DNA"/>
</dbReference>
<gene>
    <name evidence="1" type="ORF">BDA96_10G341600</name>
</gene>
<name>A0A921Q5X8_SORBI</name>
<protein>
    <submittedName>
        <fullName evidence="1">Uncharacterized protein</fullName>
    </submittedName>
</protein>
<sequence length="206" mass="23773">MSMGSRSNRTIGLPFHPYVVDRSGPIDRPTDQARKQPAMWKWWLLWWWPWCPPPPPPEEPEPWWFRWWWMMPWTRRKWSTPQGMVMAPFCSKPYSSSAALSSATNRGCFRYPTGTTNRSSSSSCCSSFRTTLGVAWRPARARWLVRMLGDDEPGRGWRRAGRRRRVLVWGRWEGEEEGRGARVYEAAAAAAAAPPVRPCVSAPTAY</sequence>
<evidence type="ECO:0000313" key="1">
    <source>
        <dbReference type="EMBL" id="KAG0516199.1"/>
    </source>
</evidence>